<dbReference type="EMBL" id="BK032629">
    <property type="protein sequence ID" value="DAF52073.1"/>
    <property type="molecule type" value="Genomic_DNA"/>
</dbReference>
<proteinExistence type="predicted"/>
<accession>A0A8S5SM34</accession>
<sequence>MMDISKMSKAQLVKLIGTSYVFVPKTKGHMYCRLDDSGISIAVTDDYSVVSTNFHRNVFTNVVSGGYSNPYLWLRTFCECIEASKEFGEVKDKNGNVQGFSFSQLMEHADEMPEEIVKVLQHTERWIYTLSEPAFAVGGDTLQVTNVMCMYFSYLAKSNTMLMPAPSDISRNEFYQKYIETIRYLSLETTLDEEKVKDLKEQICNIEREAMNKIEILIRDNGGEFKQSIAIPKREVDEGDALNEMKNDNVE</sequence>
<reference evidence="1" key="1">
    <citation type="journal article" date="2021" name="Proc. Natl. Acad. Sci. U.S.A.">
        <title>A Catalog of Tens of Thousands of Viruses from Human Metagenomes Reveals Hidden Associations with Chronic Diseases.</title>
        <authorList>
            <person name="Tisza M.J."/>
            <person name="Buck C.B."/>
        </authorList>
    </citation>
    <scope>NUCLEOTIDE SEQUENCE</scope>
    <source>
        <strain evidence="1">CtPoO4</strain>
    </source>
</reference>
<protein>
    <submittedName>
        <fullName evidence="1">Uncharacterized protein</fullName>
    </submittedName>
</protein>
<evidence type="ECO:0000313" key="1">
    <source>
        <dbReference type="EMBL" id="DAF52073.1"/>
    </source>
</evidence>
<organism evidence="1">
    <name type="scientific">Myoviridae sp. ctPoO4</name>
    <dbReference type="NCBI Taxonomy" id="2827685"/>
    <lineage>
        <taxon>Viruses</taxon>
        <taxon>Duplodnaviria</taxon>
        <taxon>Heunggongvirae</taxon>
        <taxon>Uroviricota</taxon>
        <taxon>Caudoviricetes</taxon>
    </lineage>
</organism>
<name>A0A8S5SM34_9CAUD</name>